<evidence type="ECO:0000313" key="4">
    <source>
        <dbReference type="EMBL" id="SNS23697.1"/>
    </source>
</evidence>
<evidence type="ECO:0000256" key="2">
    <source>
        <dbReference type="SAM" id="MobiDB-lite"/>
    </source>
</evidence>
<dbReference type="Proteomes" id="UP000198324">
    <property type="component" value="Unassembled WGS sequence"/>
</dbReference>
<sequence length="251" mass="26325">MATAKKPAPAKKTPVTKAPAKAPAKKAAAPKKAAKPMAKAGAKPAAAAKKPAPKAAEKAQVKRILFLVGDYVEDYEVMVPFQALLMLGYQVDAACPDKTAGDIVRTSIHDFEGDQTYSEKRGHNFSLNKDFAKINAADYAGLVIPGGRAPEYIRLNTRVIEIVRQFNAAKKPIAAICHGPLVLVTAGVLKGRTSAAYPACGPDVTCAGGAYAEIALDKAVTDGNLVTAPAWPAHPDWLAQFVALLGAKISI</sequence>
<feature type="domain" description="DJ-1/PfpI" evidence="3">
    <location>
        <begin position="62"/>
        <end position="243"/>
    </location>
</feature>
<dbReference type="InterPro" id="IPR029062">
    <property type="entry name" value="Class_I_gatase-like"/>
</dbReference>
<dbReference type="NCBIfam" id="TIGR01382">
    <property type="entry name" value="PfpI"/>
    <property type="match status" value="1"/>
</dbReference>
<dbReference type="PROSITE" id="PS51276">
    <property type="entry name" value="PEPTIDASE_C56_PFPI"/>
    <property type="match status" value="1"/>
</dbReference>
<protein>
    <submittedName>
        <fullName evidence="4">Protease I</fullName>
    </submittedName>
</protein>
<evidence type="ECO:0000313" key="5">
    <source>
        <dbReference type="Proteomes" id="UP000198324"/>
    </source>
</evidence>
<feature type="compositionally biased region" description="Low complexity" evidence="2">
    <location>
        <begin position="1"/>
        <end position="27"/>
    </location>
</feature>
<organism evidence="4 5">
    <name type="scientific">Humidesulfovibrio mexicanus</name>
    <dbReference type="NCBI Taxonomy" id="147047"/>
    <lineage>
        <taxon>Bacteria</taxon>
        <taxon>Pseudomonadati</taxon>
        <taxon>Thermodesulfobacteriota</taxon>
        <taxon>Desulfovibrionia</taxon>
        <taxon>Desulfovibrionales</taxon>
        <taxon>Desulfovibrionaceae</taxon>
        <taxon>Humidesulfovibrio</taxon>
    </lineage>
</organism>
<dbReference type="InterPro" id="IPR006286">
    <property type="entry name" value="C56_PfpI-like"/>
</dbReference>
<dbReference type="GO" id="GO:0006508">
    <property type="term" value="P:proteolysis"/>
    <property type="evidence" value="ECO:0007669"/>
    <property type="project" value="UniProtKB-KW"/>
</dbReference>
<name>A0A239CUE0_9BACT</name>
<dbReference type="EMBL" id="FZOC01000009">
    <property type="protein sequence ID" value="SNS23697.1"/>
    <property type="molecule type" value="Genomic_DNA"/>
</dbReference>
<dbReference type="AlphaFoldDB" id="A0A239CUE0"/>
<gene>
    <name evidence="4" type="ORF">SAMN04488503_3290</name>
</gene>
<keyword evidence="4" id="KW-0378">Hydrolase</keyword>
<dbReference type="SUPFAM" id="SSF52317">
    <property type="entry name" value="Class I glutamine amidotransferase-like"/>
    <property type="match status" value="1"/>
</dbReference>
<evidence type="ECO:0000259" key="3">
    <source>
        <dbReference type="Pfam" id="PF01965"/>
    </source>
</evidence>
<feature type="region of interest" description="Disordered" evidence="2">
    <location>
        <begin position="1"/>
        <end position="53"/>
    </location>
</feature>
<evidence type="ECO:0000256" key="1">
    <source>
        <dbReference type="ARBA" id="ARBA00008542"/>
    </source>
</evidence>
<comment type="similarity">
    <text evidence="1">Belongs to the peptidase C56 family.</text>
</comment>
<dbReference type="PANTHER" id="PTHR42733">
    <property type="entry name" value="DJ-1 PROTEIN"/>
    <property type="match status" value="1"/>
</dbReference>
<dbReference type="Pfam" id="PF01965">
    <property type="entry name" value="DJ-1_PfpI"/>
    <property type="match status" value="1"/>
</dbReference>
<proteinExistence type="inferred from homology"/>
<reference evidence="4 5" key="1">
    <citation type="submission" date="2017-06" db="EMBL/GenBank/DDBJ databases">
        <authorList>
            <person name="Kim H.J."/>
            <person name="Triplett B.A."/>
        </authorList>
    </citation>
    <scope>NUCLEOTIDE SEQUENCE [LARGE SCALE GENOMIC DNA]</scope>
    <source>
        <strain evidence="4 5">DSM 13116</strain>
    </source>
</reference>
<dbReference type="InterPro" id="IPR002818">
    <property type="entry name" value="DJ-1/PfpI"/>
</dbReference>
<keyword evidence="5" id="KW-1185">Reference proteome</keyword>
<dbReference type="Gene3D" id="3.40.50.880">
    <property type="match status" value="1"/>
</dbReference>
<keyword evidence="4" id="KW-0645">Protease</keyword>
<dbReference type="PANTHER" id="PTHR42733:SF2">
    <property type="entry name" value="DJ-1_THIJ_PFPI FAMILY PROTEIN"/>
    <property type="match status" value="1"/>
</dbReference>
<feature type="compositionally biased region" description="Low complexity" evidence="2">
    <location>
        <begin position="35"/>
        <end position="53"/>
    </location>
</feature>
<accession>A0A239CUE0</accession>
<dbReference type="GO" id="GO:0008233">
    <property type="term" value="F:peptidase activity"/>
    <property type="evidence" value="ECO:0007669"/>
    <property type="project" value="UniProtKB-KW"/>
</dbReference>
<dbReference type="CDD" id="cd03169">
    <property type="entry name" value="GATase1_PfpI_1"/>
    <property type="match status" value="1"/>
</dbReference>